<dbReference type="GO" id="GO:0008810">
    <property type="term" value="F:cellulase activity"/>
    <property type="evidence" value="ECO:0007669"/>
    <property type="project" value="UniProtKB-UniRule"/>
</dbReference>
<keyword evidence="12 15" id="KW-0624">Polysaccharide degradation</keyword>
<keyword evidence="19" id="KW-1185">Reference proteome</keyword>
<dbReference type="Pfam" id="PF03443">
    <property type="entry name" value="AA9"/>
    <property type="match status" value="1"/>
</dbReference>
<evidence type="ECO:0000256" key="4">
    <source>
        <dbReference type="ARBA" id="ARBA00022723"/>
    </source>
</evidence>
<evidence type="ECO:0000256" key="6">
    <source>
        <dbReference type="ARBA" id="ARBA00023001"/>
    </source>
</evidence>
<feature type="domain" description="Auxiliary Activity family 9 catalytic" evidence="17">
    <location>
        <begin position="17"/>
        <end position="217"/>
    </location>
</feature>
<evidence type="ECO:0000256" key="10">
    <source>
        <dbReference type="ARBA" id="ARBA00023157"/>
    </source>
</evidence>
<comment type="subcellular location">
    <subcellularLocation>
        <location evidence="2 15">Secreted</location>
    </subcellularLocation>
</comment>
<evidence type="ECO:0000256" key="15">
    <source>
        <dbReference type="RuleBase" id="RU368122"/>
    </source>
</evidence>
<dbReference type="InterPro" id="IPR005103">
    <property type="entry name" value="AA9_LPMO"/>
</dbReference>
<comment type="domain">
    <text evidence="15">Has a modular structure: an endo-beta-1,4-glucanase catalytic module at the N-terminus, a linker rich in serines and threonines, and a C-terminal carbohydrate-binding module (CBM).</text>
</comment>
<sequence length="231" mass="23989">MMWSTVFAFFVVSVSAHATWQQLWVGSTDMSGTCVRKVQDNSPVASVEDATMACGRGPATSSGVCEVTAGSTLTVEMHQQPGDRSCSNPAIGGNHYGPVLVYMAPVNDAKTAVGSSASWFKVVEDGYTGTTASWGTEVLNANCGKRTFTVPKSIASGNYLVRSEAIALHAGAGNPQPYVSCFQVNVVGGGSVKPAGVSFPGAYKKSDPLFSTSIYDSSFKYVSPGPGVFAG</sequence>
<proteinExistence type="inferred from homology"/>
<dbReference type="GO" id="GO:0004497">
    <property type="term" value="F:monooxygenase activity"/>
    <property type="evidence" value="ECO:0007669"/>
    <property type="project" value="UniProtKB-KW"/>
</dbReference>
<comment type="function">
    <text evidence="15">Lytic polysaccharide monooxygenase (LMPO) that depolymerizes crystalline and amorphous polysaccharides via the oxidation of scissile alpha- or beta-(1-4)-glycosidic bonds, yielding C1 and/or C4 oxidation products. Catalysis by LPMOs requires the reduction of the active-site copper from Cu(II) to Cu(I) by a reducing agent and H(2)O(2) or O(2) as a cosubstrate.</text>
</comment>
<evidence type="ECO:0000256" key="14">
    <source>
        <dbReference type="ARBA" id="ARBA00045077"/>
    </source>
</evidence>
<keyword evidence="7" id="KW-0560">Oxidoreductase</keyword>
<evidence type="ECO:0000256" key="16">
    <source>
        <dbReference type="SAM" id="SignalP"/>
    </source>
</evidence>
<evidence type="ECO:0000256" key="1">
    <source>
        <dbReference type="ARBA" id="ARBA00001973"/>
    </source>
</evidence>
<dbReference type="PANTHER" id="PTHR33353:SF9">
    <property type="entry name" value="ENDOGLUCANASE II"/>
    <property type="match status" value="1"/>
</dbReference>
<evidence type="ECO:0000259" key="17">
    <source>
        <dbReference type="Pfam" id="PF03443"/>
    </source>
</evidence>
<organism evidence="18 19">
    <name type="scientific">Pseudovirgaria hyperparasitica</name>
    <dbReference type="NCBI Taxonomy" id="470096"/>
    <lineage>
        <taxon>Eukaryota</taxon>
        <taxon>Fungi</taxon>
        <taxon>Dikarya</taxon>
        <taxon>Ascomycota</taxon>
        <taxon>Pezizomycotina</taxon>
        <taxon>Dothideomycetes</taxon>
        <taxon>Dothideomycetes incertae sedis</taxon>
        <taxon>Acrospermales</taxon>
        <taxon>Acrospermaceae</taxon>
        <taxon>Pseudovirgaria</taxon>
    </lineage>
</organism>
<dbReference type="Proteomes" id="UP000799437">
    <property type="component" value="Unassembled WGS sequence"/>
</dbReference>
<comment type="catalytic activity">
    <reaction evidence="14 15">
        <text>[(1-&gt;4)-beta-D-glucosyl]n+m + reduced acceptor + O2 = 4-dehydro-beta-D-glucosyl-[(1-&gt;4)-beta-D-glucosyl]n-1 + [(1-&gt;4)-beta-D-glucosyl]m + acceptor + H2O.</text>
        <dbReference type="EC" id="1.14.99.56"/>
    </reaction>
</comment>
<keyword evidence="10 15" id="KW-1015">Disulfide bond</keyword>
<evidence type="ECO:0000256" key="2">
    <source>
        <dbReference type="ARBA" id="ARBA00004613"/>
    </source>
</evidence>
<evidence type="ECO:0000313" key="18">
    <source>
        <dbReference type="EMBL" id="KAF2757741.1"/>
    </source>
</evidence>
<keyword evidence="6 15" id="KW-0136">Cellulose degradation</keyword>
<keyword evidence="5 16" id="KW-0732">Signal</keyword>
<feature type="signal peptide" evidence="16">
    <location>
        <begin position="1"/>
        <end position="16"/>
    </location>
</feature>
<dbReference type="GO" id="GO:0030245">
    <property type="term" value="P:cellulose catabolic process"/>
    <property type="evidence" value="ECO:0007669"/>
    <property type="project" value="UniProtKB-UniRule"/>
</dbReference>
<evidence type="ECO:0000256" key="8">
    <source>
        <dbReference type="ARBA" id="ARBA00023008"/>
    </source>
</evidence>
<dbReference type="Gene3D" id="2.70.50.70">
    <property type="match status" value="1"/>
</dbReference>
<dbReference type="RefSeq" id="XP_033600192.1">
    <property type="nucleotide sequence ID" value="XM_033749484.1"/>
</dbReference>
<dbReference type="CDD" id="cd21175">
    <property type="entry name" value="LPMO_AA9"/>
    <property type="match status" value="1"/>
</dbReference>
<comment type="similarity">
    <text evidence="13">Belongs to the polysaccharide monooxygenase AA9 family.</text>
</comment>
<keyword evidence="4" id="KW-0479">Metal-binding</keyword>
<dbReference type="EMBL" id="ML996573">
    <property type="protein sequence ID" value="KAF2757741.1"/>
    <property type="molecule type" value="Genomic_DNA"/>
</dbReference>
<evidence type="ECO:0000256" key="11">
    <source>
        <dbReference type="ARBA" id="ARBA00023277"/>
    </source>
</evidence>
<dbReference type="EC" id="1.14.99.56" evidence="15"/>
<dbReference type="GO" id="GO:0005576">
    <property type="term" value="C:extracellular region"/>
    <property type="evidence" value="ECO:0007669"/>
    <property type="project" value="UniProtKB-SubCell"/>
</dbReference>
<comment type="cofactor">
    <cofactor evidence="1">
        <name>Cu(2+)</name>
        <dbReference type="ChEBI" id="CHEBI:29036"/>
    </cofactor>
</comment>
<evidence type="ECO:0000256" key="7">
    <source>
        <dbReference type="ARBA" id="ARBA00023002"/>
    </source>
</evidence>
<dbReference type="OrthoDB" id="3238762at2759"/>
<dbReference type="GO" id="GO:0030248">
    <property type="term" value="F:cellulose binding"/>
    <property type="evidence" value="ECO:0007669"/>
    <property type="project" value="UniProtKB-UniRule"/>
</dbReference>
<keyword evidence="11 15" id="KW-0119">Carbohydrate metabolism</keyword>
<dbReference type="InterPro" id="IPR049892">
    <property type="entry name" value="AA9"/>
</dbReference>
<name>A0A6A6W9H0_9PEZI</name>
<keyword evidence="3 15" id="KW-0964">Secreted</keyword>
<evidence type="ECO:0000313" key="19">
    <source>
        <dbReference type="Proteomes" id="UP000799437"/>
    </source>
</evidence>
<dbReference type="GO" id="GO:0046872">
    <property type="term" value="F:metal ion binding"/>
    <property type="evidence" value="ECO:0007669"/>
    <property type="project" value="UniProtKB-KW"/>
</dbReference>
<keyword evidence="8" id="KW-0186">Copper</keyword>
<feature type="chain" id="PRO_5025648618" description="AA9 family lytic polysaccharide monooxygenase" evidence="16">
    <location>
        <begin position="17"/>
        <end position="231"/>
    </location>
</feature>
<protein>
    <recommendedName>
        <fullName evidence="15">AA9 family lytic polysaccharide monooxygenase</fullName>
        <ecNumber evidence="15">1.14.99.56</ecNumber>
    </recommendedName>
    <alternativeName>
        <fullName evidence="15">Endo-beta-1,4-glucanase</fullName>
    </alternativeName>
    <alternativeName>
        <fullName evidence="15">Glycosyl hydrolase 61 family protein</fullName>
    </alternativeName>
</protein>
<accession>A0A6A6W9H0</accession>
<reference evidence="18" key="1">
    <citation type="journal article" date="2020" name="Stud. Mycol.">
        <title>101 Dothideomycetes genomes: a test case for predicting lifestyles and emergence of pathogens.</title>
        <authorList>
            <person name="Haridas S."/>
            <person name="Albert R."/>
            <person name="Binder M."/>
            <person name="Bloem J."/>
            <person name="Labutti K."/>
            <person name="Salamov A."/>
            <person name="Andreopoulos B."/>
            <person name="Baker S."/>
            <person name="Barry K."/>
            <person name="Bills G."/>
            <person name="Bluhm B."/>
            <person name="Cannon C."/>
            <person name="Castanera R."/>
            <person name="Culley D."/>
            <person name="Daum C."/>
            <person name="Ezra D."/>
            <person name="Gonzalez J."/>
            <person name="Henrissat B."/>
            <person name="Kuo A."/>
            <person name="Liang C."/>
            <person name="Lipzen A."/>
            <person name="Lutzoni F."/>
            <person name="Magnuson J."/>
            <person name="Mondo S."/>
            <person name="Nolan M."/>
            <person name="Ohm R."/>
            <person name="Pangilinan J."/>
            <person name="Park H.-J."/>
            <person name="Ramirez L."/>
            <person name="Alfaro M."/>
            <person name="Sun H."/>
            <person name="Tritt A."/>
            <person name="Yoshinaga Y."/>
            <person name="Zwiers L.-H."/>
            <person name="Turgeon B."/>
            <person name="Goodwin S."/>
            <person name="Spatafora J."/>
            <person name="Crous P."/>
            <person name="Grigoriev I."/>
        </authorList>
    </citation>
    <scope>NUCLEOTIDE SEQUENCE</scope>
    <source>
        <strain evidence="18">CBS 121739</strain>
    </source>
</reference>
<keyword evidence="9" id="KW-0503">Monooxygenase</keyword>
<evidence type="ECO:0000256" key="5">
    <source>
        <dbReference type="ARBA" id="ARBA00022729"/>
    </source>
</evidence>
<evidence type="ECO:0000256" key="9">
    <source>
        <dbReference type="ARBA" id="ARBA00023033"/>
    </source>
</evidence>
<evidence type="ECO:0000256" key="13">
    <source>
        <dbReference type="ARBA" id="ARBA00044502"/>
    </source>
</evidence>
<evidence type="ECO:0000256" key="3">
    <source>
        <dbReference type="ARBA" id="ARBA00022525"/>
    </source>
</evidence>
<dbReference type="PANTHER" id="PTHR33353">
    <property type="entry name" value="PUTATIVE (AFU_ORTHOLOGUE AFUA_1G12560)-RELATED"/>
    <property type="match status" value="1"/>
</dbReference>
<evidence type="ECO:0000256" key="12">
    <source>
        <dbReference type="ARBA" id="ARBA00023326"/>
    </source>
</evidence>
<dbReference type="AlphaFoldDB" id="A0A6A6W9H0"/>
<dbReference type="GeneID" id="54490538"/>
<gene>
    <name evidence="18" type="ORF">EJ05DRAFT_538880</name>
</gene>